<keyword evidence="2" id="KW-1185">Reference proteome</keyword>
<proteinExistence type="predicted"/>
<comment type="caution">
    <text evidence="1">The sequence shown here is derived from an EMBL/GenBank/DDBJ whole genome shotgun (WGS) entry which is preliminary data.</text>
</comment>
<gene>
    <name evidence="1" type="ORF">STAS_31416</name>
</gene>
<dbReference type="Proteomes" id="UP000325081">
    <property type="component" value="Unassembled WGS sequence"/>
</dbReference>
<evidence type="ECO:0000313" key="2">
    <source>
        <dbReference type="Proteomes" id="UP000325081"/>
    </source>
</evidence>
<organism evidence="1 2">
    <name type="scientific">Striga asiatica</name>
    <name type="common">Asiatic witchweed</name>
    <name type="synonym">Buchnera asiatica</name>
    <dbReference type="NCBI Taxonomy" id="4170"/>
    <lineage>
        <taxon>Eukaryota</taxon>
        <taxon>Viridiplantae</taxon>
        <taxon>Streptophyta</taxon>
        <taxon>Embryophyta</taxon>
        <taxon>Tracheophyta</taxon>
        <taxon>Spermatophyta</taxon>
        <taxon>Magnoliopsida</taxon>
        <taxon>eudicotyledons</taxon>
        <taxon>Gunneridae</taxon>
        <taxon>Pentapetalae</taxon>
        <taxon>asterids</taxon>
        <taxon>lamiids</taxon>
        <taxon>Lamiales</taxon>
        <taxon>Orobanchaceae</taxon>
        <taxon>Buchnereae</taxon>
        <taxon>Striga</taxon>
    </lineage>
</organism>
<sequence>MDFNGDAAAGAGNPAQMVKLAAQLGNQGPSLPNFAALQVRLRRRVHFHSSVYGGEWYCRSCSHCMYRCVYICVRSFSQTPYAYIPKVALAAAAVFRHLVVVPGAPGGPGAAAPVGVSPLVAVAVVVRPAAPVAGHVVPPHGAVTDVPAASELPARGLRLHHHLLIEVEGIGHKAVAVGLRHESLGKGKVAGVRRRSHGGHHHE</sequence>
<protein>
    <submittedName>
        <fullName evidence="1">Ran BP2/NZF zinc finger-like superfamily protein</fullName>
    </submittedName>
</protein>
<dbReference type="AlphaFoldDB" id="A0A5A7R8T3"/>
<accession>A0A5A7R8T3</accession>
<evidence type="ECO:0000313" key="1">
    <source>
        <dbReference type="EMBL" id="GER53858.1"/>
    </source>
</evidence>
<name>A0A5A7R8T3_STRAF</name>
<dbReference type="EMBL" id="BKCP01010848">
    <property type="protein sequence ID" value="GER53858.1"/>
    <property type="molecule type" value="Genomic_DNA"/>
</dbReference>
<reference evidence="2" key="1">
    <citation type="journal article" date="2019" name="Curr. Biol.">
        <title>Genome Sequence of Striga asiatica Provides Insight into the Evolution of Plant Parasitism.</title>
        <authorList>
            <person name="Yoshida S."/>
            <person name="Kim S."/>
            <person name="Wafula E.K."/>
            <person name="Tanskanen J."/>
            <person name="Kim Y.M."/>
            <person name="Honaas L."/>
            <person name="Yang Z."/>
            <person name="Spallek T."/>
            <person name="Conn C.E."/>
            <person name="Ichihashi Y."/>
            <person name="Cheong K."/>
            <person name="Cui S."/>
            <person name="Der J.P."/>
            <person name="Gundlach H."/>
            <person name="Jiao Y."/>
            <person name="Hori C."/>
            <person name="Ishida J.K."/>
            <person name="Kasahara H."/>
            <person name="Kiba T."/>
            <person name="Kim M.S."/>
            <person name="Koo N."/>
            <person name="Laohavisit A."/>
            <person name="Lee Y.H."/>
            <person name="Lumba S."/>
            <person name="McCourt P."/>
            <person name="Mortimer J.C."/>
            <person name="Mutuku J.M."/>
            <person name="Nomura T."/>
            <person name="Sasaki-Sekimoto Y."/>
            <person name="Seto Y."/>
            <person name="Wang Y."/>
            <person name="Wakatake T."/>
            <person name="Sakakibara H."/>
            <person name="Demura T."/>
            <person name="Yamaguchi S."/>
            <person name="Yoneyama K."/>
            <person name="Manabe R.I."/>
            <person name="Nelson D.C."/>
            <person name="Schulman A.H."/>
            <person name="Timko M.P."/>
            <person name="dePamphilis C.W."/>
            <person name="Choi D."/>
            <person name="Shirasu K."/>
        </authorList>
    </citation>
    <scope>NUCLEOTIDE SEQUENCE [LARGE SCALE GENOMIC DNA]</scope>
    <source>
        <strain evidence="2">cv. UVA1</strain>
    </source>
</reference>